<protein>
    <submittedName>
        <fullName evidence="1">Uncharacterized protein</fullName>
    </submittedName>
</protein>
<keyword evidence="2" id="KW-1185">Reference proteome</keyword>
<evidence type="ECO:0000313" key="1">
    <source>
        <dbReference type="EMBL" id="KAJ2980300.1"/>
    </source>
</evidence>
<accession>A0ACC1NLU0</accession>
<sequence length="634" mass="71013">MEIALTFGSLGDIIELCKLGIRLGRAIGVGWAAAGESANEYQQLREDLDIFIAILMEASAVATYQQHELSPYLRGLDNVSKSVMGRCTVLVRDMLSHLQTRYGNSLSTLGSGKRIKDIFKCIEWRAKETERIRQLRESLREGVQRLTLLTTLAARRSARVDNATLLTRIEEVKQICERMQQEQEEILKFLETQRQESKAISHQQIQKLAKLATVQDRLGAVEVNSVSILTVLREAFSAVIEVRELLYSISKTVANMQLAASNCMFMRPLDSTRGLPVVLEDSLGRRVEIPAEWIDTLEWNALNGLLASYFNGRKGHSKVLRNEYALEESTTGRDLNTEAPLHGCLRRVTDAPESVSIQCSTSDCGMWFRIEKRPVQNFSWESPPHEMIGEATQAGVAIGLTTATTSLLAEPRDFQRVRLLFDYIPVQNQLCDYLKRYMLAEKTPQPATLEAGDARLQTYVKYKGGHRQMPKNRRQPFSTVEAWAMTELPERVGLRKTDHMRDEALPPEAKWTKISRKLVSPEALVPFPREQFAVLDDCIIFYHAVTRAEIMGHVAATHVLRGMPVPLAIDLPEYGCSVKVKGGKRYTPPTTDKTTLNGTSNGEGLAIGLFLKFDQDCQGQGRSTSSSISSPLVA</sequence>
<name>A0ACC1NLU0_9HYPO</name>
<organism evidence="1 2">
    <name type="scientific">Zarea fungicola</name>
    <dbReference type="NCBI Taxonomy" id="93591"/>
    <lineage>
        <taxon>Eukaryota</taxon>
        <taxon>Fungi</taxon>
        <taxon>Dikarya</taxon>
        <taxon>Ascomycota</taxon>
        <taxon>Pezizomycotina</taxon>
        <taxon>Sordariomycetes</taxon>
        <taxon>Hypocreomycetidae</taxon>
        <taxon>Hypocreales</taxon>
        <taxon>Cordycipitaceae</taxon>
        <taxon>Zarea</taxon>
    </lineage>
</organism>
<proteinExistence type="predicted"/>
<evidence type="ECO:0000313" key="2">
    <source>
        <dbReference type="Proteomes" id="UP001143910"/>
    </source>
</evidence>
<dbReference type="EMBL" id="JANJQO010000209">
    <property type="protein sequence ID" value="KAJ2980300.1"/>
    <property type="molecule type" value="Genomic_DNA"/>
</dbReference>
<dbReference type="Proteomes" id="UP001143910">
    <property type="component" value="Unassembled WGS sequence"/>
</dbReference>
<comment type="caution">
    <text evidence="1">The sequence shown here is derived from an EMBL/GenBank/DDBJ whole genome shotgun (WGS) entry which is preliminary data.</text>
</comment>
<reference evidence="1" key="1">
    <citation type="submission" date="2022-08" db="EMBL/GenBank/DDBJ databases">
        <title>Genome Sequence of Lecanicillium fungicola.</title>
        <authorList>
            <person name="Buettner E."/>
        </authorList>
    </citation>
    <scope>NUCLEOTIDE SEQUENCE</scope>
    <source>
        <strain evidence="1">Babe33</strain>
    </source>
</reference>
<gene>
    <name evidence="1" type="ORF">NQ176_g2724</name>
</gene>